<dbReference type="SUPFAM" id="SSF48317">
    <property type="entry name" value="Acid phosphatase/Vanadium-dependent haloperoxidase"/>
    <property type="match status" value="1"/>
</dbReference>
<gene>
    <name evidence="6" type="ORF">NM686_013470</name>
</gene>
<evidence type="ECO:0000256" key="3">
    <source>
        <dbReference type="ARBA" id="ARBA00047594"/>
    </source>
</evidence>
<dbReference type="EC" id="3.6.1.27" evidence="1"/>
<protein>
    <recommendedName>
        <fullName evidence="1">undecaprenyl-diphosphate phosphatase</fullName>
        <ecNumber evidence="1">3.6.1.27</ecNumber>
    </recommendedName>
    <alternativeName>
        <fullName evidence="2">Undecaprenyl pyrophosphate phosphatase</fullName>
    </alternativeName>
</protein>
<dbReference type="RefSeq" id="WP_255188358.1">
    <property type="nucleotide sequence ID" value="NZ_CP113517.1"/>
</dbReference>
<dbReference type="Pfam" id="PF01569">
    <property type="entry name" value="PAP2"/>
    <property type="match status" value="1"/>
</dbReference>
<dbReference type="Proteomes" id="UP001162780">
    <property type="component" value="Chromosome"/>
</dbReference>
<dbReference type="PANTHER" id="PTHR14969">
    <property type="entry name" value="SPHINGOSINE-1-PHOSPHATE PHOSPHOHYDROLASE"/>
    <property type="match status" value="1"/>
</dbReference>
<feature type="transmembrane region" description="Helical" evidence="4">
    <location>
        <begin position="198"/>
        <end position="219"/>
    </location>
</feature>
<feature type="transmembrane region" description="Helical" evidence="4">
    <location>
        <begin position="100"/>
        <end position="121"/>
    </location>
</feature>
<comment type="catalytic activity">
    <reaction evidence="3">
        <text>di-trans,octa-cis-undecaprenyl diphosphate + H2O = di-trans,octa-cis-undecaprenyl phosphate + phosphate + H(+)</text>
        <dbReference type="Rhea" id="RHEA:28094"/>
        <dbReference type="ChEBI" id="CHEBI:15377"/>
        <dbReference type="ChEBI" id="CHEBI:15378"/>
        <dbReference type="ChEBI" id="CHEBI:43474"/>
        <dbReference type="ChEBI" id="CHEBI:58405"/>
        <dbReference type="ChEBI" id="CHEBI:60392"/>
        <dbReference type="EC" id="3.6.1.27"/>
    </reaction>
</comment>
<feature type="domain" description="Phosphatidic acid phosphatase type 2/haloperoxidase" evidence="5">
    <location>
        <begin position="100"/>
        <end position="213"/>
    </location>
</feature>
<proteinExistence type="predicted"/>
<dbReference type="SMART" id="SM00014">
    <property type="entry name" value="acidPPc"/>
    <property type="match status" value="1"/>
</dbReference>
<evidence type="ECO:0000313" key="7">
    <source>
        <dbReference type="Proteomes" id="UP001162780"/>
    </source>
</evidence>
<reference evidence="6" key="1">
    <citation type="submission" date="2022-11" db="EMBL/GenBank/DDBJ databases">
        <title>Methylomonas rapida sp. nov., Carotenoid-Producing Obligate Methanotrophs with High Growth Characteristics and Biotechnological Potential.</title>
        <authorList>
            <person name="Tikhonova E.N."/>
            <person name="Suleimanov R.Z."/>
            <person name="Miroshnikov K."/>
            <person name="Oshkin I.Y."/>
            <person name="Belova S.E."/>
            <person name="Danilova O.V."/>
            <person name="Ashikhmin A."/>
            <person name="Konopkin A."/>
            <person name="But S.Y."/>
            <person name="Khmelenina V.N."/>
            <person name="Kuznetsov N."/>
            <person name="Pimenov N.V."/>
            <person name="Dedysh S.N."/>
        </authorList>
    </citation>
    <scope>NUCLEOTIDE SEQUENCE</scope>
    <source>
        <strain evidence="6">MP1</strain>
    </source>
</reference>
<dbReference type="PANTHER" id="PTHR14969:SF13">
    <property type="entry name" value="AT30094P"/>
    <property type="match status" value="1"/>
</dbReference>
<keyword evidence="7" id="KW-1185">Reference proteome</keyword>
<dbReference type="Gene3D" id="1.20.144.10">
    <property type="entry name" value="Phosphatidic acid phosphatase type 2/haloperoxidase"/>
    <property type="match status" value="1"/>
</dbReference>
<dbReference type="EMBL" id="CP113517">
    <property type="protein sequence ID" value="WAR43392.1"/>
    <property type="molecule type" value="Genomic_DNA"/>
</dbReference>
<evidence type="ECO:0000256" key="1">
    <source>
        <dbReference type="ARBA" id="ARBA00012374"/>
    </source>
</evidence>
<feature type="transmembrane region" description="Helical" evidence="4">
    <location>
        <begin position="141"/>
        <end position="163"/>
    </location>
</feature>
<name>A0ABY7GDM7_9GAMM</name>
<evidence type="ECO:0000256" key="4">
    <source>
        <dbReference type="SAM" id="Phobius"/>
    </source>
</evidence>
<dbReference type="InterPro" id="IPR000326">
    <property type="entry name" value="PAP2/HPO"/>
</dbReference>
<feature type="transmembrane region" description="Helical" evidence="4">
    <location>
        <begin position="71"/>
        <end position="93"/>
    </location>
</feature>
<organism evidence="6 7">
    <name type="scientific">Methylomonas rapida</name>
    <dbReference type="NCBI Taxonomy" id="2963939"/>
    <lineage>
        <taxon>Bacteria</taxon>
        <taxon>Pseudomonadati</taxon>
        <taxon>Pseudomonadota</taxon>
        <taxon>Gammaproteobacteria</taxon>
        <taxon>Methylococcales</taxon>
        <taxon>Methylococcaceae</taxon>
        <taxon>Methylomonas</taxon>
    </lineage>
</organism>
<dbReference type="InterPro" id="IPR036938">
    <property type="entry name" value="PAP2/HPO_sf"/>
</dbReference>
<evidence type="ECO:0000313" key="6">
    <source>
        <dbReference type="EMBL" id="WAR43392.1"/>
    </source>
</evidence>
<evidence type="ECO:0000259" key="5">
    <source>
        <dbReference type="SMART" id="SM00014"/>
    </source>
</evidence>
<keyword evidence="4" id="KW-0812">Transmembrane</keyword>
<sequence length="227" mass="24002">MINLKNYTELGVLAMVAAANAALLVFIKIAAEVSEGETEVLDLAILMWLRSPTDPSDPLGPLWLEDFVRDITALGSPIVLGLLVLTSIIYLVLAGQRLLWLFMLLATGSGALASLGLKALFGRDRPGLSLHGMPVYASSFPSGHAMLSTLVYLTLATLIARLAPSPVLKLYIMVVALAFSTLVGISRIYLGVHWPTDVLAGWAAGAAWALACGAIARIIHLGTGETP</sequence>
<keyword evidence="4" id="KW-1133">Transmembrane helix</keyword>
<feature type="transmembrane region" description="Helical" evidence="4">
    <location>
        <begin position="170"/>
        <end position="192"/>
    </location>
</feature>
<evidence type="ECO:0000256" key="2">
    <source>
        <dbReference type="ARBA" id="ARBA00032707"/>
    </source>
</evidence>
<dbReference type="CDD" id="cd03392">
    <property type="entry name" value="PAP2_like_2"/>
    <property type="match status" value="1"/>
</dbReference>
<keyword evidence="4" id="KW-0472">Membrane</keyword>
<feature type="transmembrane region" description="Helical" evidence="4">
    <location>
        <begin position="12"/>
        <end position="31"/>
    </location>
</feature>
<accession>A0ABY7GDM7</accession>